<reference evidence="3 4" key="1">
    <citation type="submission" date="2023-01" db="EMBL/GenBank/DDBJ databases">
        <title>Cultivation and genomic characterization of new, ubiquitous marine nitrite-oxidizing bacteria from the Nitrospirales.</title>
        <authorList>
            <person name="Mueller A.J."/>
            <person name="Daebeler A."/>
            <person name="Herbold C.W."/>
            <person name="Kirkegaard R.H."/>
            <person name="Daims H."/>
        </authorList>
    </citation>
    <scope>NUCLEOTIDE SEQUENCE [LARGE SCALE GENOMIC DNA]</scope>
    <source>
        <strain evidence="3 4">VA</strain>
    </source>
</reference>
<name>A0AA96GFG6_9BACT</name>
<dbReference type="InterPro" id="IPR050190">
    <property type="entry name" value="UPF0213_domain"/>
</dbReference>
<gene>
    <name evidence="3" type="ORF">PP769_10065</name>
</gene>
<evidence type="ECO:0000313" key="4">
    <source>
        <dbReference type="Proteomes" id="UP001302719"/>
    </source>
</evidence>
<dbReference type="Gene3D" id="3.40.1440.10">
    <property type="entry name" value="GIY-YIG endonuclease"/>
    <property type="match status" value="1"/>
</dbReference>
<dbReference type="AlphaFoldDB" id="A0AA96GFG6"/>
<dbReference type="Pfam" id="PF01541">
    <property type="entry name" value="GIY-YIG"/>
    <property type="match status" value="1"/>
</dbReference>
<dbReference type="SUPFAM" id="SSF82771">
    <property type="entry name" value="GIY-YIG endonuclease"/>
    <property type="match status" value="1"/>
</dbReference>
<dbReference type="InterPro" id="IPR000305">
    <property type="entry name" value="GIY-YIG_endonuc"/>
</dbReference>
<dbReference type="Proteomes" id="UP001302719">
    <property type="component" value="Chromosome"/>
</dbReference>
<evidence type="ECO:0000259" key="2">
    <source>
        <dbReference type="PROSITE" id="PS50164"/>
    </source>
</evidence>
<proteinExistence type="inferred from homology"/>
<comment type="similarity">
    <text evidence="1">Belongs to the UPF0213 family.</text>
</comment>
<dbReference type="PROSITE" id="PS50164">
    <property type="entry name" value="GIY_YIG"/>
    <property type="match status" value="1"/>
</dbReference>
<dbReference type="KEGG" id="nall:PP769_10065"/>
<dbReference type="SMART" id="SM00465">
    <property type="entry name" value="GIYc"/>
    <property type="match status" value="1"/>
</dbReference>
<keyword evidence="4" id="KW-1185">Reference proteome</keyword>
<dbReference type="InterPro" id="IPR035901">
    <property type="entry name" value="GIY-YIG_endonuc_sf"/>
</dbReference>
<dbReference type="CDD" id="cd10448">
    <property type="entry name" value="GIY-YIG_unchar_3"/>
    <property type="match status" value="1"/>
</dbReference>
<dbReference type="PANTHER" id="PTHR34477:SF5">
    <property type="entry name" value="BSL5627 PROTEIN"/>
    <property type="match status" value="1"/>
</dbReference>
<accession>A0AA96GFG6</accession>
<dbReference type="EMBL" id="CP116967">
    <property type="protein sequence ID" value="WNM60077.1"/>
    <property type="molecule type" value="Genomic_DNA"/>
</dbReference>
<evidence type="ECO:0000313" key="3">
    <source>
        <dbReference type="EMBL" id="WNM60077.1"/>
    </source>
</evidence>
<feature type="domain" description="GIY-YIG" evidence="2">
    <location>
        <begin position="3"/>
        <end position="79"/>
    </location>
</feature>
<organism evidence="3 4">
    <name type="scientific">Candidatus Nitrospira allomarina</name>
    <dbReference type="NCBI Taxonomy" id="3020900"/>
    <lineage>
        <taxon>Bacteria</taxon>
        <taxon>Pseudomonadati</taxon>
        <taxon>Nitrospirota</taxon>
        <taxon>Nitrospiria</taxon>
        <taxon>Nitrospirales</taxon>
        <taxon>Nitrospiraceae</taxon>
        <taxon>Nitrospira</taxon>
    </lineage>
</organism>
<dbReference type="PANTHER" id="PTHR34477">
    <property type="entry name" value="UPF0213 PROTEIN YHBQ"/>
    <property type="match status" value="1"/>
</dbReference>
<protein>
    <submittedName>
        <fullName evidence="3">GIY-YIG nuclease family protein</fullName>
    </submittedName>
</protein>
<dbReference type="RefSeq" id="WP_312647018.1">
    <property type="nucleotide sequence ID" value="NZ_CP116967.1"/>
</dbReference>
<sequence length="103" mass="12493">MAHTYYVYVLTNWTNNLMYVGRTNDLERRLFEHKKKLVKGFTQKYNINKLVYFEESQKVNAAIMREKEIKKWRREKKDSLVNGGNPQWRDLSLEFQDSSLRSE</sequence>
<evidence type="ECO:0000256" key="1">
    <source>
        <dbReference type="ARBA" id="ARBA00007435"/>
    </source>
</evidence>